<dbReference type="Pfam" id="PF01381">
    <property type="entry name" value="HTH_3"/>
    <property type="match status" value="1"/>
</dbReference>
<dbReference type="PROSITE" id="PS50943">
    <property type="entry name" value="HTH_CROC1"/>
    <property type="match status" value="1"/>
</dbReference>
<name>A0A0B5FNX4_9BACT</name>
<evidence type="ECO:0000259" key="1">
    <source>
        <dbReference type="PROSITE" id="PS50943"/>
    </source>
</evidence>
<evidence type="ECO:0000313" key="3">
    <source>
        <dbReference type="Proteomes" id="UP000035036"/>
    </source>
</evidence>
<gene>
    <name evidence="2" type="ORF">GSUB_00240</name>
</gene>
<dbReference type="AlphaFoldDB" id="A0A0B5FNX4"/>
<reference evidence="2 3" key="1">
    <citation type="journal article" date="2015" name="Genome Announc.">
        <title>Genomes of Geoalkalibacter ferrihydriticus Z-0531T and Geoalkalibacter subterraneus Red1T, Two Haloalkaliphilic Metal-Reducing Deltaproteobacteria.</title>
        <authorList>
            <person name="Badalamenti J.P."/>
            <person name="Krajmalnik-Brown R."/>
            <person name="Torres C.I."/>
            <person name="Bond D.R."/>
        </authorList>
    </citation>
    <scope>NUCLEOTIDE SEQUENCE [LARGE SCALE GENOMIC DNA]</scope>
    <source>
        <strain evidence="2 3">Red1</strain>
    </source>
</reference>
<dbReference type="Gene3D" id="1.10.260.40">
    <property type="entry name" value="lambda repressor-like DNA-binding domains"/>
    <property type="match status" value="1"/>
</dbReference>
<dbReference type="InterPro" id="IPR001387">
    <property type="entry name" value="Cro/C1-type_HTH"/>
</dbReference>
<organism evidence="2 3">
    <name type="scientific">Geoalkalibacter subterraneus</name>
    <dbReference type="NCBI Taxonomy" id="483547"/>
    <lineage>
        <taxon>Bacteria</taxon>
        <taxon>Pseudomonadati</taxon>
        <taxon>Thermodesulfobacteriota</taxon>
        <taxon>Desulfuromonadia</taxon>
        <taxon>Desulfuromonadales</taxon>
        <taxon>Geoalkalibacteraceae</taxon>
        <taxon>Geoalkalibacter</taxon>
    </lineage>
</organism>
<sequence>MRVPMKKHPTEEARFRGNPAAIARLRELARDLGAKELDSIPANEVFPELATNRAGVALRGMRYREDLTQAQLAERTGIPQRHISEMENGKRGIGKENARKLAPALNADYRLFL</sequence>
<protein>
    <submittedName>
        <fullName evidence="2">XRE family transcriptional regulator</fullName>
    </submittedName>
</protein>
<keyword evidence="3" id="KW-1185">Reference proteome</keyword>
<dbReference type="CDD" id="cd00093">
    <property type="entry name" value="HTH_XRE"/>
    <property type="match status" value="1"/>
</dbReference>
<proteinExistence type="predicted"/>
<dbReference type="HOGENOM" id="CLU_163847_0_0_7"/>
<dbReference type="EMBL" id="CP010311">
    <property type="protein sequence ID" value="AJF05321.1"/>
    <property type="molecule type" value="Genomic_DNA"/>
</dbReference>
<dbReference type="STRING" id="483547.GSUB_00240"/>
<dbReference type="SMART" id="SM00530">
    <property type="entry name" value="HTH_XRE"/>
    <property type="match status" value="1"/>
</dbReference>
<dbReference type="KEGG" id="gsb:GSUB_00240"/>
<dbReference type="OrthoDB" id="9807711at2"/>
<feature type="domain" description="HTH cro/C1-type" evidence="1">
    <location>
        <begin position="58"/>
        <end position="112"/>
    </location>
</feature>
<dbReference type="Proteomes" id="UP000035036">
    <property type="component" value="Chromosome"/>
</dbReference>
<dbReference type="GO" id="GO:0003677">
    <property type="term" value="F:DNA binding"/>
    <property type="evidence" value="ECO:0007669"/>
    <property type="project" value="InterPro"/>
</dbReference>
<evidence type="ECO:0000313" key="2">
    <source>
        <dbReference type="EMBL" id="AJF05321.1"/>
    </source>
</evidence>
<dbReference type="SUPFAM" id="SSF47413">
    <property type="entry name" value="lambda repressor-like DNA-binding domains"/>
    <property type="match status" value="1"/>
</dbReference>
<dbReference type="InterPro" id="IPR010982">
    <property type="entry name" value="Lambda_DNA-bd_dom_sf"/>
</dbReference>
<accession>A0A0B5FNX4</accession>